<proteinExistence type="predicted"/>
<protein>
    <submittedName>
        <fullName evidence="1">Uncharacterized protein</fullName>
    </submittedName>
</protein>
<dbReference type="NCBIfam" id="TIGR02171">
    <property type="entry name" value="Fb_sc_TIGR02171"/>
    <property type="match status" value="1"/>
</dbReference>
<dbReference type="InterPro" id="IPR042095">
    <property type="entry name" value="SUMF_sf"/>
</dbReference>
<reference evidence="1" key="1">
    <citation type="submission" date="2013-08" db="EMBL/GenBank/DDBJ databases">
        <title>Comparison of modified E. coli strains.</title>
        <authorList>
            <person name="Juergensen J."/>
            <person name="Bonge A."/>
            <person name="Streit W.R."/>
        </authorList>
    </citation>
    <scope>NUCLEOTIDE SEQUENCE</scope>
</reference>
<evidence type="ECO:0000313" key="1">
    <source>
        <dbReference type="EMBL" id="AIF26714.1"/>
    </source>
</evidence>
<accession>A0A0H3U7Y1</accession>
<dbReference type="Gene3D" id="3.90.1580.10">
    <property type="entry name" value="paralog of FGE (formylglycine-generating enzyme)"/>
    <property type="match status" value="1"/>
</dbReference>
<dbReference type="SUPFAM" id="SSF56436">
    <property type="entry name" value="C-type lectin-like"/>
    <property type="match status" value="1"/>
</dbReference>
<dbReference type="SUPFAM" id="SSF69322">
    <property type="entry name" value="Tricorn protease domain 2"/>
    <property type="match status" value="1"/>
</dbReference>
<organism evidence="1">
    <name type="scientific">uncultured bacterium fosmid pJB84D8</name>
    <dbReference type="NCBI Taxonomy" id="1478071"/>
    <lineage>
        <taxon>Bacteria</taxon>
        <taxon>environmental samples</taxon>
    </lineage>
</organism>
<dbReference type="PROSITE" id="PS51257">
    <property type="entry name" value="PROKAR_LIPOPROTEIN"/>
    <property type="match status" value="1"/>
</dbReference>
<name>A0A0H3U7Y1_9BACT</name>
<sequence>MKFLLGLFLLLLAACSDSESSAPSSSGKDLEGFILMQAPKDGVILGTDSEKAQPMDRPQMKVMLNYDFHIAQHEVTCQDFADYPDVLPNLSCEGNHVITGITYYDAVLLSNAKSKAEKRDTVYSYSKIIRDKEGYCINLTGLRFNPDVEGYRLPTEAEWVYAFSVHYDSKQINEDFTFFAKEWVNDWLGRFRDTTVTNYVGAPNGGSFDEHVVKGGNFSAGTPVIDLYSRGDIYVVSASSRAQYIGFRLAIGKIPSAVWLDNDGVAVHNSQSILLTQPEVRAATGSYQVKLVYRDNVSENLVYVDFNNGKPTLVEVDDSLNNFHPDISPDGQWVVFSTGMEGVTGESQVFATRFGSSTVSVKLNVENAAIPRFRVTAEGDTVVVYVTDGGDNSAEGNFLARSTWQVPFSKGVFGTPEKLFDGAYHGGVRRDNQFAVTGARLLRSRVGDKHLVWYDSAQACNVSLSQDGSNRTLFLDFGGKPGRDFAGTKYGVHEQILIADSTGKLIQMIPAPEGYSFDHTEWIKGTHLIVATLTNPSGNHEKVVLINTADSSITDFVGGDDLYHPCMWIENGLENLDIDDSLDPDSAGLYLGSKFLQEDIFWRYKMELLWKYRDSADVAVVGSSRAVDGVRPRIMDSSGFVLNLAQIPNSIFTTRDFVKNYVLPHLKKLKYLVVSLDVDFWWKGDDEGDNFFIQSYKEYPGFVYDENHNYWRDGYPQGLYELTNLAPGVANGSSQYLKEYGFTGQSCVDWGEEPPAIATDTTNAQDSILLERSFEALQEMVEFARQKDVIVIGAIFPQSPAYKNTGAYGRHGVRRSLASHMIARLKSFESSNFVLLDENKMGEHDYSSNMFENYDHLCFGGAKRFSNRLDSLIASLE</sequence>
<dbReference type="EMBL" id="KF540243">
    <property type="protein sequence ID" value="AIF26714.1"/>
    <property type="molecule type" value="Genomic_DNA"/>
</dbReference>
<dbReference type="AlphaFoldDB" id="A0A0H3U7Y1"/>
<dbReference type="InterPro" id="IPR022277">
    <property type="entry name" value="CHP02171_FIBSS"/>
</dbReference>
<dbReference type="InterPro" id="IPR011042">
    <property type="entry name" value="6-blade_b-propeller_TolB-like"/>
</dbReference>
<dbReference type="Gene3D" id="2.120.10.30">
    <property type="entry name" value="TolB, C-terminal domain"/>
    <property type="match status" value="1"/>
</dbReference>
<dbReference type="InterPro" id="IPR016187">
    <property type="entry name" value="CTDL_fold"/>
</dbReference>